<proteinExistence type="predicted"/>
<dbReference type="EMBL" id="FWFN01000001">
    <property type="protein sequence ID" value="SLN19800.1"/>
    <property type="molecule type" value="Genomic_DNA"/>
</dbReference>
<evidence type="ECO:0000313" key="1">
    <source>
        <dbReference type="EMBL" id="SLN19800.1"/>
    </source>
</evidence>
<dbReference type="OrthoDB" id="1234180at2"/>
<evidence type="ECO:0000313" key="2">
    <source>
        <dbReference type="Proteomes" id="UP000193963"/>
    </source>
</evidence>
<protein>
    <submittedName>
        <fullName evidence="1">Uncharacterized protein</fullName>
    </submittedName>
</protein>
<gene>
    <name evidence="1" type="ORF">PSM7751_00636</name>
</gene>
<sequence length="331" mass="38199">MPVLNLPSAERLHDFALSLHFDAWERLLRLIEDFEMDEQGDFKARADEWAAFTATANRELEMTTSYIAQASELAMKATLCEVSPYLLLLGHGDALKSGKTNIDFSDLRTIDAVDLPNAIKVFGTTPLPDRFIDSFNELRKLRNKSTHMGESFTSLDPKFLVEALTVQFCSLWPNRRFLHEWLRLSERGTNSYWKKDENWSRENHVFRFLPFLQRLLTKGQFKRLLNREKSTRRYLCLKCLYEAENDWSDWHLSEIQTCFLSESGDTLECEVCLQSYPVTRQKCLDGKCRGNVISGNHPEVDAGLCHTCRQDQEELAASAKKPPPQPDLKIV</sequence>
<dbReference type="RefSeq" id="WP_143515553.1">
    <property type="nucleotide sequence ID" value="NZ_FWFN01000001.1"/>
</dbReference>
<dbReference type="Proteomes" id="UP000193963">
    <property type="component" value="Unassembled WGS sequence"/>
</dbReference>
<name>A0A1X6YFJ3_9RHOB</name>
<dbReference type="AlphaFoldDB" id="A0A1X6YFJ3"/>
<accession>A0A1X6YFJ3</accession>
<reference evidence="1 2" key="1">
    <citation type="submission" date="2017-03" db="EMBL/GenBank/DDBJ databases">
        <authorList>
            <person name="Afonso C.L."/>
            <person name="Miller P.J."/>
            <person name="Scott M.A."/>
            <person name="Spackman E."/>
            <person name="Goraichik I."/>
            <person name="Dimitrov K.M."/>
            <person name="Suarez D.L."/>
            <person name="Swayne D.E."/>
        </authorList>
    </citation>
    <scope>NUCLEOTIDE SEQUENCE [LARGE SCALE GENOMIC DNA]</scope>
    <source>
        <strain evidence="1 2">CECT 7751</strain>
    </source>
</reference>
<organism evidence="1 2">
    <name type="scientific">Pseudooceanicola marinus</name>
    <dbReference type="NCBI Taxonomy" id="396013"/>
    <lineage>
        <taxon>Bacteria</taxon>
        <taxon>Pseudomonadati</taxon>
        <taxon>Pseudomonadota</taxon>
        <taxon>Alphaproteobacteria</taxon>
        <taxon>Rhodobacterales</taxon>
        <taxon>Paracoccaceae</taxon>
        <taxon>Pseudooceanicola</taxon>
    </lineage>
</organism>
<keyword evidence="2" id="KW-1185">Reference proteome</keyword>